<name>A0ABU4SDZ2_9GAMM</name>
<gene>
    <name evidence="4" type="ORF">FE392_16765</name>
</gene>
<dbReference type="Pfam" id="PF05689">
    <property type="entry name" value="InvE_AD"/>
    <property type="match status" value="1"/>
</dbReference>
<dbReference type="Pfam" id="PF05688">
    <property type="entry name" value="BIg21"/>
    <property type="match status" value="1"/>
</dbReference>
<accession>A0ABU4SDZ2</accession>
<dbReference type="RefSeq" id="WP_319931347.1">
    <property type="nucleotide sequence ID" value="NZ_VCDN01000078.1"/>
</dbReference>
<dbReference type="EMBL" id="VCDN01000078">
    <property type="protein sequence ID" value="MDX7988951.1"/>
    <property type="molecule type" value="Genomic_DNA"/>
</dbReference>
<evidence type="ECO:0000313" key="5">
    <source>
        <dbReference type="Proteomes" id="UP001271890"/>
    </source>
</evidence>
<reference evidence="5" key="1">
    <citation type="journal article" date="2024" name="Toxins">
        <title>Genome Sequence Analysis of Native Xenorhabdus Strains Isolated from Entomopathogenic Nematodes in Argentina.</title>
        <authorList>
            <person name="Palma L."/>
            <person name="Frizzo L."/>
            <person name="Kaiser S."/>
            <person name="Berry C."/>
            <person name="Caballero P."/>
            <person name="Bode H.B."/>
            <person name="Del Valle E.E."/>
        </authorList>
    </citation>
    <scope>NUCLEOTIDE SEQUENCE [LARGE SCALE GENOMIC DNA]</scope>
    <source>
        <strain evidence="5">12</strain>
    </source>
</reference>
<dbReference type="InterPro" id="IPR008542">
    <property type="entry name" value="BIg21"/>
</dbReference>
<evidence type="ECO:0000256" key="1">
    <source>
        <dbReference type="SAM" id="MobiDB-lite"/>
    </source>
</evidence>
<evidence type="ECO:0000313" key="4">
    <source>
        <dbReference type="EMBL" id="MDX7988951.1"/>
    </source>
</evidence>
<protein>
    <recommendedName>
        <fullName evidence="6">Invasin</fullName>
    </recommendedName>
</protein>
<proteinExistence type="predicted"/>
<dbReference type="Proteomes" id="UP001271890">
    <property type="component" value="Unassembled WGS sequence"/>
</dbReference>
<feature type="domain" description="InvasinE Adhesion" evidence="3">
    <location>
        <begin position="698"/>
        <end position="796"/>
    </location>
</feature>
<dbReference type="InterPro" id="IPR008541">
    <property type="entry name" value="InvE_AD"/>
</dbReference>
<evidence type="ECO:0000259" key="2">
    <source>
        <dbReference type="Pfam" id="PF05688"/>
    </source>
</evidence>
<keyword evidence="5" id="KW-1185">Reference proteome</keyword>
<feature type="domain" description="Bacterial Immunoglobulin-like 21" evidence="2">
    <location>
        <begin position="588"/>
        <end position="695"/>
    </location>
</feature>
<sequence>YEVVITAGTKTGHWAVTTTVDGKKNPQPLELEFDTLTAPSISGLTVTGQMALGEKLSAKYDFESNGGNEDDHSFFAWGGENTTADKVKALAKAANLKEGKLSRLEVTQEGLMQFGNVTDKGSVPGYIIPPGAVNTVLELSVLPANMVNIGSSTPHTIILRKGKSGNQTTGGNNQGGVPDPNAKPSIDKIVLAGELELKKSLTATYDFNGNGGDAIDNSLFAWHNKGEAPNSSDFKPVEDTTSRILKKELGEQDSGKTIAITIKPINGQQKEGEAKTVDIDMTDKEGNATKPMGGAPGTILDPAAKPSIENLKFTGELYINEPLTVSYDFMANKGYVVDNSEYVLRRFDSKDKGDESKHDTIKKGNVSDNSDKIIHQLSAADANKVVEIVMTPKNGKGITGDKKSVDTSDDEKNDTVGGHADGSIVDPKDGPKITNLTLAMKEVASTLSSGSILTATYDFASEVKNEEDASVFKWGKQDDKKRAQEIVAEEGQQTTVTGSGKGTVEDLELKDEHAGHVIELAVEPRGKNTAGHGHGTVGKVQNVDTSQFPDLKGNPGGRVRGVADDFEIDLKLEKDVEKIDEDFKTQKGKTMTFTIETKKKDGQLIGGVPIEIKLDQATGRAKTDKVSSTVKLKIDNKDFDKDTAYTGYSDQDGKLVIEATDDKTIIGLRTPLVITVNDQATALPPKTQHVIFTVVTSPDTVKANYWGHMNNEIAIPDVNGVKVKRPLLETESKGSDKPIELNGELWQGSISWATANAQCKLPTANDFKKINQHYKGEELTKVTGWPTAGHRHWLSNVYGKTYCLDDDELGKEYNEYVGAIMCLN</sequence>
<feature type="region of interest" description="Disordered" evidence="1">
    <location>
        <begin position="526"/>
        <end position="557"/>
    </location>
</feature>
<feature type="non-terminal residue" evidence="4">
    <location>
        <position position="1"/>
    </location>
</feature>
<organism evidence="4 5">
    <name type="scientific">Xenorhabdus santafensis</name>
    <dbReference type="NCBI Taxonomy" id="2582833"/>
    <lineage>
        <taxon>Bacteria</taxon>
        <taxon>Pseudomonadati</taxon>
        <taxon>Pseudomonadota</taxon>
        <taxon>Gammaproteobacteria</taxon>
        <taxon>Enterobacterales</taxon>
        <taxon>Morganellaceae</taxon>
        <taxon>Xenorhabdus</taxon>
    </lineage>
</organism>
<feature type="region of interest" description="Disordered" evidence="1">
    <location>
        <begin position="396"/>
        <end position="430"/>
    </location>
</feature>
<evidence type="ECO:0000259" key="3">
    <source>
        <dbReference type="Pfam" id="PF05689"/>
    </source>
</evidence>
<evidence type="ECO:0008006" key="6">
    <source>
        <dbReference type="Google" id="ProtNLM"/>
    </source>
</evidence>
<comment type="caution">
    <text evidence="4">The sequence shown here is derived from an EMBL/GenBank/DDBJ whole genome shotgun (WGS) entry which is preliminary data.</text>
</comment>
<feature type="region of interest" description="Disordered" evidence="1">
    <location>
        <begin position="161"/>
        <end position="183"/>
    </location>
</feature>